<dbReference type="EMBL" id="CAJHUC010000437">
    <property type="protein sequence ID" value="CAD7696156.1"/>
    <property type="molecule type" value="Genomic_DNA"/>
</dbReference>
<dbReference type="AlphaFoldDB" id="A0A8S1IN56"/>
<evidence type="ECO:0000256" key="1">
    <source>
        <dbReference type="SAM" id="SignalP"/>
    </source>
</evidence>
<dbReference type="CDD" id="cd00448">
    <property type="entry name" value="YjgF_YER057c_UK114_family"/>
    <property type="match status" value="1"/>
</dbReference>
<dbReference type="Proteomes" id="UP000708148">
    <property type="component" value="Unassembled WGS sequence"/>
</dbReference>
<dbReference type="SUPFAM" id="SSF55298">
    <property type="entry name" value="YjgF-like"/>
    <property type="match status" value="1"/>
</dbReference>
<dbReference type="OrthoDB" id="309640at2759"/>
<evidence type="ECO:0000313" key="3">
    <source>
        <dbReference type="Proteomes" id="UP000708148"/>
    </source>
</evidence>
<proteinExistence type="predicted"/>
<keyword evidence="3" id="KW-1185">Reference proteome</keyword>
<sequence length="167" mass="17742">MSAARLVQVLAIAIFAAVVASDTCDGACPASAEIEHINPPSLFNGTDFGFAQIVTATNVRKKIWISGQTSQDTVPNVLGRTLDEQADGAIANVKRALEAVGATVDDIVHQQIFIANYNPDTDIPIVGKVTNAFKTSNGNFPSAELIGVQSLFTRELLIEIYTEAVLP</sequence>
<comment type="caution">
    <text evidence="2">The sequence shown here is derived from an EMBL/GenBank/DDBJ whole genome shotgun (WGS) entry which is preliminary data.</text>
</comment>
<dbReference type="Gene3D" id="3.30.1330.40">
    <property type="entry name" value="RutC-like"/>
    <property type="match status" value="1"/>
</dbReference>
<organism evidence="2 3">
    <name type="scientific">Ostreobium quekettii</name>
    <dbReference type="NCBI Taxonomy" id="121088"/>
    <lineage>
        <taxon>Eukaryota</taxon>
        <taxon>Viridiplantae</taxon>
        <taxon>Chlorophyta</taxon>
        <taxon>core chlorophytes</taxon>
        <taxon>Ulvophyceae</taxon>
        <taxon>TCBD clade</taxon>
        <taxon>Bryopsidales</taxon>
        <taxon>Ostreobineae</taxon>
        <taxon>Ostreobiaceae</taxon>
        <taxon>Ostreobium</taxon>
    </lineage>
</organism>
<keyword evidence="1" id="KW-0732">Signal</keyword>
<accession>A0A8S1IN56</accession>
<feature type="chain" id="PRO_5035876622" evidence="1">
    <location>
        <begin position="22"/>
        <end position="167"/>
    </location>
</feature>
<dbReference type="InterPro" id="IPR006175">
    <property type="entry name" value="YjgF/YER057c/UK114"/>
</dbReference>
<feature type="signal peptide" evidence="1">
    <location>
        <begin position="1"/>
        <end position="21"/>
    </location>
</feature>
<protein>
    <submittedName>
        <fullName evidence="2">Uncharacterized protein</fullName>
    </submittedName>
</protein>
<reference evidence="2" key="1">
    <citation type="submission" date="2020-12" db="EMBL/GenBank/DDBJ databases">
        <authorList>
            <person name="Iha C."/>
        </authorList>
    </citation>
    <scope>NUCLEOTIDE SEQUENCE</scope>
</reference>
<dbReference type="Pfam" id="PF01042">
    <property type="entry name" value="Ribonuc_L-PSP"/>
    <property type="match status" value="1"/>
</dbReference>
<dbReference type="InterPro" id="IPR035959">
    <property type="entry name" value="RutC-like_sf"/>
</dbReference>
<evidence type="ECO:0000313" key="2">
    <source>
        <dbReference type="EMBL" id="CAD7696156.1"/>
    </source>
</evidence>
<gene>
    <name evidence="2" type="ORF">OSTQU699_LOCUS1517</name>
</gene>
<name>A0A8S1IN56_9CHLO</name>